<dbReference type="OrthoDB" id="8606883at2"/>
<evidence type="ECO:0000313" key="3">
    <source>
        <dbReference type="Proteomes" id="UP000253083"/>
    </source>
</evidence>
<dbReference type="Proteomes" id="UP000253083">
    <property type="component" value="Unassembled WGS sequence"/>
</dbReference>
<dbReference type="InParanoid" id="A0A395JHD2"/>
<keyword evidence="1" id="KW-0175">Coiled coil</keyword>
<gene>
    <name evidence="2" type="ORF">DFR28_104245</name>
</gene>
<dbReference type="RefSeq" id="WP_113955177.1">
    <property type="nucleotide sequence ID" value="NZ_QNRT01000004.1"/>
</dbReference>
<sequence length="69" mass="7969">MNEDALHDLQVKVAFLEDAMVKLSDEYYAQQRELAELKSKYASLVVRMRSLPSQEDGDSHSSDERPPHY</sequence>
<comment type="caution">
    <text evidence="2">The sequence shown here is derived from an EMBL/GenBank/DDBJ whole genome shotgun (WGS) entry which is preliminary data.</text>
</comment>
<accession>A0A395JHD2</accession>
<organism evidence="2 3">
    <name type="scientific">Arenicella xantha</name>
    <dbReference type="NCBI Taxonomy" id="644221"/>
    <lineage>
        <taxon>Bacteria</taxon>
        <taxon>Pseudomonadati</taxon>
        <taxon>Pseudomonadota</taxon>
        <taxon>Gammaproteobacteria</taxon>
        <taxon>Arenicellales</taxon>
        <taxon>Arenicellaceae</taxon>
        <taxon>Arenicella</taxon>
    </lineage>
</organism>
<protein>
    <submittedName>
        <fullName evidence="2">SlyX protein</fullName>
    </submittedName>
</protein>
<proteinExistence type="predicted"/>
<dbReference type="AlphaFoldDB" id="A0A395JHD2"/>
<name>A0A395JHD2_9GAMM</name>
<dbReference type="EMBL" id="QNRT01000004">
    <property type="protein sequence ID" value="RBP49316.1"/>
    <property type="molecule type" value="Genomic_DNA"/>
</dbReference>
<dbReference type="Pfam" id="PF04102">
    <property type="entry name" value="SlyX"/>
    <property type="match status" value="1"/>
</dbReference>
<keyword evidence="3" id="KW-1185">Reference proteome</keyword>
<evidence type="ECO:0000313" key="2">
    <source>
        <dbReference type="EMBL" id="RBP49316.1"/>
    </source>
</evidence>
<reference evidence="2 3" key="1">
    <citation type="submission" date="2018-06" db="EMBL/GenBank/DDBJ databases">
        <title>Genomic Encyclopedia of Type Strains, Phase IV (KMG-IV): sequencing the most valuable type-strain genomes for metagenomic binning, comparative biology and taxonomic classification.</title>
        <authorList>
            <person name="Goeker M."/>
        </authorList>
    </citation>
    <scope>NUCLEOTIDE SEQUENCE [LARGE SCALE GENOMIC DNA]</scope>
    <source>
        <strain evidence="2 3">DSM 24032</strain>
    </source>
</reference>
<dbReference type="InterPro" id="IPR007236">
    <property type="entry name" value="SlyX"/>
</dbReference>
<feature type="coiled-coil region" evidence="1">
    <location>
        <begin position="6"/>
        <end position="40"/>
    </location>
</feature>
<evidence type="ECO:0000256" key="1">
    <source>
        <dbReference type="SAM" id="Coils"/>
    </source>
</evidence>